<keyword evidence="3" id="KW-1185">Reference proteome</keyword>
<accession>A0AB34IPN0</accession>
<evidence type="ECO:0008006" key="4">
    <source>
        <dbReference type="Google" id="ProtNLM"/>
    </source>
</evidence>
<dbReference type="AlphaFoldDB" id="A0AB34IPN0"/>
<name>A0AB34IPN0_PRYPA</name>
<feature type="region of interest" description="Disordered" evidence="1">
    <location>
        <begin position="42"/>
        <end position="74"/>
    </location>
</feature>
<sequence>MEPPLASHPRHSHAALPLFEMADLSVVERMQAARASHFRPRLRLPGSGQRASLSEAEEMRSASPPPPTHSKARLKREQIEREAVARHARQLARRNRLRVLPPEENRARALAAALCEITRRSQPAALRDELARDAARDAARALGGGGGRLEHAESAERLRAKSDDRRERNRREWESTKARYSTAHAEPAVLAAREAAAARRGVAEEGEGAADEREGGGGRASRARREERGATPPARRGESTKGRRRMRVKAFRARGAAALAKQRSDATAEAAAPAAAAPQEGEAEVEDDTLAAWLDMILPPRVAEAPSPPLDGGSRNLRKQGTTQLRKFNSGEAGEGNPQLRKFYSNETPGVPSSGKAARSPLAATDSKSDLRERSEKQMKACHRYLIDHAEGDITQACLGPGAYPVTVDMAKVAVQQKMQLAHDSSGPFGYSFREPFAESWQRLRSNDGAQLFSLVWPTFSDRFPSPEMDLSPLCEVEIEPNKLLPTGTDIDDDQEDRLEKILATLCIAHFRSDSDGENMKSQAVIEAHRSPKAAAPIARTLLYAEVMSHNADIRKLGMPVMALNSGFQWLLHNKGAYRKETKEENPLATEGLGLLTEIGKSVASNQKERKEPKGRGVKGKVSHGLPVGEESEEQSLKPSWPGPPEEIRRRAEKVFSDLALPLEEQVAFSLKYMRERQEEALVEAVRLWEEAAEAFKDYRVASLKGDSDDEWLAYKRERCVLAADALLAIGDVATYKGQPLVEALIINRLEGASSSSFKSSLRLTSDF</sequence>
<feature type="region of interest" description="Disordered" evidence="1">
    <location>
        <begin position="141"/>
        <end position="286"/>
    </location>
</feature>
<comment type="caution">
    <text evidence="2">The sequence shown here is derived from an EMBL/GenBank/DDBJ whole genome shotgun (WGS) entry which is preliminary data.</text>
</comment>
<organism evidence="2 3">
    <name type="scientific">Prymnesium parvum</name>
    <name type="common">Toxic golden alga</name>
    <dbReference type="NCBI Taxonomy" id="97485"/>
    <lineage>
        <taxon>Eukaryota</taxon>
        <taxon>Haptista</taxon>
        <taxon>Haptophyta</taxon>
        <taxon>Prymnesiophyceae</taxon>
        <taxon>Prymnesiales</taxon>
        <taxon>Prymnesiaceae</taxon>
        <taxon>Prymnesium</taxon>
    </lineage>
</organism>
<feature type="compositionally biased region" description="Low complexity" evidence="1">
    <location>
        <begin position="191"/>
        <end position="200"/>
    </location>
</feature>
<feature type="compositionally biased region" description="Basic residues" evidence="1">
    <location>
        <begin position="242"/>
        <end position="252"/>
    </location>
</feature>
<dbReference type="Proteomes" id="UP001515480">
    <property type="component" value="Unassembled WGS sequence"/>
</dbReference>
<reference evidence="2 3" key="1">
    <citation type="journal article" date="2024" name="Science">
        <title>Giant polyketide synthase enzymes in the biosynthesis of giant marine polyether toxins.</title>
        <authorList>
            <person name="Fallon T.R."/>
            <person name="Shende V.V."/>
            <person name="Wierzbicki I.H."/>
            <person name="Pendleton A.L."/>
            <person name="Watervoot N.F."/>
            <person name="Auber R.P."/>
            <person name="Gonzalez D.J."/>
            <person name="Wisecaver J.H."/>
            <person name="Moore B.S."/>
        </authorList>
    </citation>
    <scope>NUCLEOTIDE SEQUENCE [LARGE SCALE GENOMIC DNA]</scope>
    <source>
        <strain evidence="2 3">12B1</strain>
    </source>
</reference>
<protein>
    <recommendedName>
        <fullName evidence="4">Nuclear pore complex protein</fullName>
    </recommendedName>
</protein>
<feature type="compositionally biased region" description="Basic and acidic residues" evidence="1">
    <location>
        <begin position="148"/>
        <end position="177"/>
    </location>
</feature>
<evidence type="ECO:0000313" key="2">
    <source>
        <dbReference type="EMBL" id="KAL1503629.1"/>
    </source>
</evidence>
<feature type="compositionally biased region" description="Low complexity" evidence="1">
    <location>
        <begin position="253"/>
        <end position="280"/>
    </location>
</feature>
<feature type="region of interest" description="Disordered" evidence="1">
    <location>
        <begin position="603"/>
        <end position="644"/>
    </location>
</feature>
<feature type="compositionally biased region" description="Basic and acidic residues" evidence="1">
    <location>
        <begin position="223"/>
        <end position="241"/>
    </location>
</feature>
<evidence type="ECO:0000256" key="1">
    <source>
        <dbReference type="SAM" id="MobiDB-lite"/>
    </source>
</evidence>
<dbReference type="EMBL" id="JBGBPQ010000021">
    <property type="protein sequence ID" value="KAL1503629.1"/>
    <property type="molecule type" value="Genomic_DNA"/>
</dbReference>
<proteinExistence type="predicted"/>
<feature type="region of interest" description="Disordered" evidence="1">
    <location>
        <begin position="325"/>
        <end position="374"/>
    </location>
</feature>
<evidence type="ECO:0000313" key="3">
    <source>
        <dbReference type="Proteomes" id="UP001515480"/>
    </source>
</evidence>
<gene>
    <name evidence="2" type="ORF">AB1Y20_012105</name>
</gene>